<dbReference type="RefSeq" id="XP_007718808.1">
    <property type="nucleotide sequence ID" value="XM_007720618.1"/>
</dbReference>
<protein>
    <recommendedName>
        <fullName evidence="4">HAT C-terminal dimerisation domain-containing protein</fullName>
    </recommendedName>
</protein>
<keyword evidence="3" id="KW-1185">Reference proteome</keyword>
<name>W6XNQ6_COCC2</name>
<dbReference type="Proteomes" id="UP000053841">
    <property type="component" value="Unassembled WGS sequence"/>
</dbReference>
<dbReference type="AlphaFoldDB" id="W6XNQ6"/>
<organism evidence="2 3">
    <name type="scientific">Cochliobolus carbonum (strain 26-R-13)</name>
    <name type="common">Maize leaf spot fungus</name>
    <name type="synonym">Bipolaris zeicola</name>
    <dbReference type="NCBI Taxonomy" id="930089"/>
    <lineage>
        <taxon>Eukaryota</taxon>
        <taxon>Fungi</taxon>
        <taxon>Dikarya</taxon>
        <taxon>Ascomycota</taxon>
        <taxon>Pezizomycotina</taxon>
        <taxon>Dothideomycetes</taxon>
        <taxon>Pleosporomycetidae</taxon>
        <taxon>Pleosporales</taxon>
        <taxon>Pleosporineae</taxon>
        <taxon>Pleosporaceae</taxon>
        <taxon>Bipolaris</taxon>
    </lineage>
</organism>
<accession>W6XNQ6</accession>
<dbReference type="EMBL" id="KI965074">
    <property type="protein sequence ID" value="EUC26885.1"/>
    <property type="molecule type" value="Genomic_DNA"/>
</dbReference>
<dbReference type="OrthoDB" id="3791344at2759"/>
<gene>
    <name evidence="2" type="ORF">COCCADRAFT_42188</name>
</gene>
<reference evidence="2 3" key="1">
    <citation type="journal article" date="2013" name="PLoS Genet.">
        <title>Comparative genome structure, secondary metabolite, and effector coding capacity across Cochliobolus pathogens.</title>
        <authorList>
            <person name="Condon B.J."/>
            <person name="Leng Y."/>
            <person name="Wu D."/>
            <person name="Bushley K.E."/>
            <person name="Ohm R.A."/>
            <person name="Otillar R."/>
            <person name="Martin J."/>
            <person name="Schackwitz W."/>
            <person name="Grimwood J."/>
            <person name="MohdZainudin N."/>
            <person name="Xue C."/>
            <person name="Wang R."/>
            <person name="Manning V.A."/>
            <person name="Dhillon B."/>
            <person name="Tu Z.J."/>
            <person name="Steffenson B.J."/>
            <person name="Salamov A."/>
            <person name="Sun H."/>
            <person name="Lowry S."/>
            <person name="LaButti K."/>
            <person name="Han J."/>
            <person name="Copeland A."/>
            <person name="Lindquist E."/>
            <person name="Barry K."/>
            <person name="Schmutz J."/>
            <person name="Baker S.E."/>
            <person name="Ciuffetti L.M."/>
            <person name="Grigoriev I.V."/>
            <person name="Zhong S."/>
            <person name="Turgeon B.G."/>
        </authorList>
    </citation>
    <scope>NUCLEOTIDE SEQUENCE [LARGE SCALE GENOMIC DNA]</scope>
    <source>
        <strain evidence="2 3">26-R-13</strain>
    </source>
</reference>
<proteinExistence type="predicted"/>
<dbReference type="HOGENOM" id="CLU_860488_0_0_1"/>
<sequence>MPLSDTTADTDPNVNRLLLNFLLITEITKERLNTRGRKCRGKTFYTYTINTANYVRNNHPVASRSTRSVSALACNLYIKDSLITLRRTIVQYITANYDFYSSEIKNSLTTTLSLIYIYTDLLTSLYRHSLLAVYVQWVDKDHKLCNNVTLNDTCLESIQRKLINRHRITFLLASSKEALVAALEASSGKAAAERNIAKRKNGEPARKHMRKGSTASNASMISTEDLSGVKNVPCQIINRVIRKKDNIQSFMSNHEDTIGDSRLLVRDWELLGKFILSKYCYLTEEVPVYAAALLLDSRKRIAYIKQNWPEKEHEDAIASATVF</sequence>
<evidence type="ECO:0008006" key="4">
    <source>
        <dbReference type="Google" id="ProtNLM"/>
    </source>
</evidence>
<evidence type="ECO:0000313" key="2">
    <source>
        <dbReference type="EMBL" id="EUC26885.1"/>
    </source>
</evidence>
<feature type="compositionally biased region" description="Basic and acidic residues" evidence="1">
    <location>
        <begin position="197"/>
        <end position="206"/>
    </location>
</feature>
<dbReference type="GeneID" id="19149655"/>
<evidence type="ECO:0000313" key="3">
    <source>
        <dbReference type="Proteomes" id="UP000053841"/>
    </source>
</evidence>
<dbReference type="KEGG" id="bze:COCCADRAFT_42188"/>
<evidence type="ECO:0000256" key="1">
    <source>
        <dbReference type="SAM" id="MobiDB-lite"/>
    </source>
</evidence>
<feature type="region of interest" description="Disordered" evidence="1">
    <location>
        <begin position="197"/>
        <end position="216"/>
    </location>
</feature>